<dbReference type="SUPFAM" id="SSF52540">
    <property type="entry name" value="P-loop containing nucleoside triphosphate hydrolases"/>
    <property type="match status" value="1"/>
</dbReference>
<dbReference type="AlphaFoldDB" id="A0AAV8ZSX2"/>
<evidence type="ECO:0000256" key="1">
    <source>
        <dbReference type="SAM" id="Coils"/>
    </source>
</evidence>
<gene>
    <name evidence="2" type="ORF">NQ314_001641</name>
</gene>
<name>A0AAV8ZSX2_9CUCU</name>
<dbReference type="InterPro" id="IPR027417">
    <property type="entry name" value="P-loop_NTPase"/>
</dbReference>
<keyword evidence="1" id="KW-0175">Coiled coil</keyword>
<comment type="caution">
    <text evidence="2">The sequence shown here is derived from an EMBL/GenBank/DDBJ whole genome shotgun (WGS) entry which is preliminary data.</text>
</comment>
<dbReference type="EMBL" id="JANEYF010000484">
    <property type="protein sequence ID" value="KAJ8969679.1"/>
    <property type="molecule type" value="Genomic_DNA"/>
</dbReference>
<sequence>MSKYKTLLVDENIVRHSGKMMVLDAMLPKLKKNGHKNPQVDIQAQDRCHRIGQTRPVMTVNQEDKNKVENELRDLQDLLDKENQSQDEYVFSNAELDKLLDRSELYEIMKKSKK</sequence>
<protein>
    <submittedName>
        <fullName evidence="2">Uncharacterized protein</fullName>
    </submittedName>
</protein>
<keyword evidence="3" id="KW-1185">Reference proteome</keyword>
<reference evidence="2" key="1">
    <citation type="journal article" date="2023" name="Insect Mol. Biol.">
        <title>Genome sequencing provides insights into the evolution of gene families encoding plant cell wall-degrading enzymes in longhorned beetles.</title>
        <authorList>
            <person name="Shin N.R."/>
            <person name="Okamura Y."/>
            <person name="Kirsch R."/>
            <person name="Pauchet Y."/>
        </authorList>
    </citation>
    <scope>NUCLEOTIDE SEQUENCE</scope>
    <source>
        <strain evidence="2">RBIC_L_NR</strain>
    </source>
</reference>
<evidence type="ECO:0000313" key="2">
    <source>
        <dbReference type="EMBL" id="KAJ8969679.1"/>
    </source>
</evidence>
<feature type="coiled-coil region" evidence="1">
    <location>
        <begin position="58"/>
        <end position="88"/>
    </location>
</feature>
<dbReference type="Proteomes" id="UP001162156">
    <property type="component" value="Unassembled WGS sequence"/>
</dbReference>
<proteinExistence type="predicted"/>
<dbReference type="Gene3D" id="3.40.50.300">
    <property type="entry name" value="P-loop containing nucleotide triphosphate hydrolases"/>
    <property type="match status" value="1"/>
</dbReference>
<organism evidence="2 3">
    <name type="scientific">Rhamnusium bicolor</name>
    <dbReference type="NCBI Taxonomy" id="1586634"/>
    <lineage>
        <taxon>Eukaryota</taxon>
        <taxon>Metazoa</taxon>
        <taxon>Ecdysozoa</taxon>
        <taxon>Arthropoda</taxon>
        <taxon>Hexapoda</taxon>
        <taxon>Insecta</taxon>
        <taxon>Pterygota</taxon>
        <taxon>Neoptera</taxon>
        <taxon>Endopterygota</taxon>
        <taxon>Coleoptera</taxon>
        <taxon>Polyphaga</taxon>
        <taxon>Cucujiformia</taxon>
        <taxon>Chrysomeloidea</taxon>
        <taxon>Cerambycidae</taxon>
        <taxon>Lepturinae</taxon>
        <taxon>Rhagiini</taxon>
        <taxon>Rhamnusium</taxon>
    </lineage>
</organism>
<dbReference type="PANTHER" id="PTHR10799">
    <property type="entry name" value="SNF2/RAD54 HELICASE FAMILY"/>
    <property type="match status" value="1"/>
</dbReference>
<evidence type="ECO:0000313" key="3">
    <source>
        <dbReference type="Proteomes" id="UP001162156"/>
    </source>
</evidence>
<accession>A0AAV8ZSX2</accession>